<proteinExistence type="inferred from homology"/>
<keyword evidence="9" id="KW-1185">Reference proteome</keyword>
<keyword evidence="3" id="KW-0732">Signal</keyword>
<dbReference type="GO" id="GO:0009279">
    <property type="term" value="C:cell outer membrane"/>
    <property type="evidence" value="ECO:0007669"/>
    <property type="project" value="UniProtKB-SubCell"/>
</dbReference>
<evidence type="ECO:0000256" key="4">
    <source>
        <dbReference type="ARBA" id="ARBA00023136"/>
    </source>
</evidence>
<dbReference type="InterPro" id="IPR011990">
    <property type="entry name" value="TPR-like_helical_dom_sf"/>
</dbReference>
<evidence type="ECO:0000259" key="7">
    <source>
        <dbReference type="Pfam" id="PF14322"/>
    </source>
</evidence>
<dbReference type="EMBL" id="FQUQ01000004">
    <property type="protein sequence ID" value="SHF97619.1"/>
    <property type="molecule type" value="Genomic_DNA"/>
</dbReference>
<dbReference type="Gene3D" id="1.25.40.390">
    <property type="match status" value="2"/>
</dbReference>
<dbReference type="RefSeq" id="WP_073232767.1">
    <property type="nucleotide sequence ID" value="NZ_FQUQ01000004.1"/>
</dbReference>
<keyword evidence="4" id="KW-0472">Membrane</keyword>
<dbReference type="Pfam" id="PF14322">
    <property type="entry name" value="SusD-like_3"/>
    <property type="match status" value="1"/>
</dbReference>
<comment type="subcellular location">
    <subcellularLocation>
        <location evidence="1">Cell outer membrane</location>
    </subcellularLocation>
</comment>
<dbReference type="OrthoDB" id="729505at2"/>
<dbReference type="PROSITE" id="PS51257">
    <property type="entry name" value="PROKAR_LIPOPROTEIN"/>
    <property type="match status" value="1"/>
</dbReference>
<dbReference type="InterPro" id="IPR033985">
    <property type="entry name" value="SusD-like_N"/>
</dbReference>
<evidence type="ECO:0000256" key="3">
    <source>
        <dbReference type="ARBA" id="ARBA00022729"/>
    </source>
</evidence>
<evidence type="ECO:0000313" key="9">
    <source>
        <dbReference type="Proteomes" id="UP000184287"/>
    </source>
</evidence>
<organism evidence="8 9">
    <name type="scientific">Pedobacter caeni</name>
    <dbReference type="NCBI Taxonomy" id="288992"/>
    <lineage>
        <taxon>Bacteria</taxon>
        <taxon>Pseudomonadati</taxon>
        <taxon>Bacteroidota</taxon>
        <taxon>Sphingobacteriia</taxon>
        <taxon>Sphingobacteriales</taxon>
        <taxon>Sphingobacteriaceae</taxon>
        <taxon>Pedobacter</taxon>
    </lineage>
</organism>
<reference evidence="9" key="1">
    <citation type="submission" date="2016-11" db="EMBL/GenBank/DDBJ databases">
        <authorList>
            <person name="Varghese N."/>
            <person name="Submissions S."/>
        </authorList>
    </citation>
    <scope>NUCLEOTIDE SEQUENCE [LARGE SCALE GENOMIC DNA]</scope>
    <source>
        <strain evidence="9">DSM 16990</strain>
    </source>
</reference>
<dbReference type="STRING" id="288992.SAMN04488522_10416"/>
<evidence type="ECO:0000256" key="2">
    <source>
        <dbReference type="ARBA" id="ARBA00006275"/>
    </source>
</evidence>
<protein>
    <submittedName>
        <fullName evidence="8">SusD family protein</fullName>
    </submittedName>
</protein>
<dbReference type="Pfam" id="PF07980">
    <property type="entry name" value="SusD_RagB"/>
    <property type="match status" value="1"/>
</dbReference>
<evidence type="ECO:0000313" key="8">
    <source>
        <dbReference type="EMBL" id="SHF97619.1"/>
    </source>
</evidence>
<dbReference type="SUPFAM" id="SSF48452">
    <property type="entry name" value="TPR-like"/>
    <property type="match status" value="1"/>
</dbReference>
<gene>
    <name evidence="8" type="ORF">SAMN04488522_10416</name>
</gene>
<dbReference type="Proteomes" id="UP000184287">
    <property type="component" value="Unassembled WGS sequence"/>
</dbReference>
<feature type="domain" description="RagB/SusD" evidence="6">
    <location>
        <begin position="323"/>
        <end position="415"/>
    </location>
</feature>
<keyword evidence="5" id="KW-0998">Cell outer membrane</keyword>
<evidence type="ECO:0000259" key="6">
    <source>
        <dbReference type="Pfam" id="PF07980"/>
    </source>
</evidence>
<feature type="domain" description="SusD-like N-terminal" evidence="7">
    <location>
        <begin position="99"/>
        <end position="217"/>
    </location>
</feature>
<dbReference type="InterPro" id="IPR012944">
    <property type="entry name" value="SusD_RagB_dom"/>
</dbReference>
<name>A0A1M5G1M8_9SPHI</name>
<evidence type="ECO:0000256" key="5">
    <source>
        <dbReference type="ARBA" id="ARBA00023237"/>
    </source>
</evidence>
<sequence>MKRIHILILFAFLTVFSACKRFLDIKPNGKTIPKTGEEFAALLHSRLNDLDYGSGSGLIGNVSTVSALEYYSDNLDANLTQYPGGSSIPVYIGAHLNSKQTRYSELYAIIRDCNIIIDNLKSKGTPADNDVMGTAYAIRGFSYYSLLREFCEPFRGDQQVGLALVTEFNMEEKPLRSTYGQTVALIEDDLNKSISYNVKDKLFRFTADVARAYLARLHFWTRNWDKTIVHAAALLQAHPMLDTAAYHKMIQSKNAQQGNTLLRSYIFSDVSSDLAYKSEMGTLKSRPASKEFFDLFTEKENDIRFQLSFGPKRVNEKNFFANVRTDEMCLMLAEAYAHKGDESNALNYLNQIRSKRIAKYQPYTMVNLPEVKAGTISQDANGKPLSPLIQAILNERRKELYGEGDRWFELKRNGCPSFWVAANGRKYTTLPYMYTFPISGVDVQIINGLEQNPGY</sequence>
<accession>A0A1M5G1M8</accession>
<evidence type="ECO:0000256" key="1">
    <source>
        <dbReference type="ARBA" id="ARBA00004442"/>
    </source>
</evidence>
<comment type="similarity">
    <text evidence="2">Belongs to the SusD family.</text>
</comment>
<dbReference type="AlphaFoldDB" id="A0A1M5G1M8"/>